<dbReference type="eggNOG" id="ENOG5033KIN">
    <property type="taxonomic scope" value="Bacteria"/>
</dbReference>
<dbReference type="EMBL" id="CP000390">
    <property type="protein sequence ID" value="ABG65421.1"/>
    <property type="molecule type" value="Genomic_DNA"/>
</dbReference>
<dbReference type="STRING" id="266779.Meso_4054"/>
<evidence type="ECO:0000313" key="2">
    <source>
        <dbReference type="EMBL" id="ABG65421.1"/>
    </source>
</evidence>
<evidence type="ECO:0000256" key="1">
    <source>
        <dbReference type="SAM" id="MobiDB-lite"/>
    </source>
</evidence>
<protein>
    <submittedName>
        <fullName evidence="2">Uncharacterized protein</fullName>
    </submittedName>
</protein>
<sequence>MNRICQQSQITSHILDDRVQTGRKSQGWHGHFSEKPQRHTGALSKARPQVFTLPALDSSGQIFDAVARQNPLDANQLGTHLPKQKPLNSKAQAVLTLATLLSSWRLPGADAASNMNGYRKPRPTQPQSYAMKVRDNGGAAAREGSNFSSIRLTRSLQFDSWELAPNIGSTDSESPRGKVKIHSAPKAHPQTSSSAPLGKAKWLDLTRARPRIETPTAALIAVMRHAGSHTKQVEKVIAELDHAMDMTPSRLAKLVGSKKLVNKAARLYAASRQVGSDTPLKQRSRGETAQRRLEFVSALKDERLQQRLFLPDNLSASERASSVYFDGNAIVNALGKTILELADDPALMRLPAFANLTQSARREMVTRWMDAHGQDTRYPIGTIAHSMASVLKTAAMARGKAPAAAYASQEALDQAFSNLVQQWPSQESTLIDPRVLFGLHLAKTQGIKLSGTASERLAGLRGVIKDLLTEADGPPRFDRRAVALEILQEKTKLPKGELDFEPRFGGETLLDYFIDTAENFLPTPGNVPHVPVPYLNGGYGSVGLEEINKYRAAKAQFNAALPQHPWFAASARLALRRENANLTPDVLTARINEIVSQYKQGNSNSLSELKHWLDNMPIISSVMGIAEGIVHGSPEEIISAVPILGNIYNAVDGVAAGDGERAATALITMVPFLGAGYVIVHGLADGDAAEVVGGALGLGLDFVTFGEGHLAINSRVVGHAEIAGGLVAPHMFSHQELPSPLRLQAQHSLRALADLGIEDRALALTDKTGKHGSVGDPYGIAVGGLDASHLLSSEIAKVADRMVPVPPEKIPKLMRRRQDGTWQNPSTLAHYAQIGPHLYRLALDAAASVPERPVWNPVDPTGNGRDRRIRLQQVDGQWQTARDAPGLRGGAPKEVLRIISESAAEALDVAVPEAYARRHWHERAPSLPASLQAEQSTRPVIVSRTETVRVVEQILRGYQDLRHEPGIVEQTFNQHISVSRMHPDGKLVLSSEDAAGIAAFLRKLYDTSETFRSLYNGAVDSGRIGEDAKWQIHVCGDQACRPECDFQARILTVPDIEVNELSFIADKQLLSSNGKLFAPNGRRVILHEAIHMLTGKLDPSLSDWFDQENLPEAIQQFGLGERGGVVYLEDRILKEAGIEAKTRLTYPGISEEKKNALEIAGVDYDSLEKYVKLQDDYLNALFPRTGLFTTVSACCNIQK</sequence>
<name>Q11B04_CHESB</name>
<accession>Q11B04</accession>
<proteinExistence type="predicted"/>
<dbReference type="AlphaFoldDB" id="Q11B04"/>
<gene>
    <name evidence="2" type="ordered locus">Meso_4054</name>
</gene>
<feature type="region of interest" description="Disordered" evidence="1">
    <location>
        <begin position="18"/>
        <end position="43"/>
    </location>
</feature>
<reference evidence="2" key="1">
    <citation type="submission" date="2006-06" db="EMBL/GenBank/DDBJ databases">
        <title>Complete sequence of chromosome of Chelativorans sp. BNC1.</title>
        <authorList>
            <consortium name="US DOE Joint Genome Institute"/>
            <person name="Copeland A."/>
            <person name="Lucas S."/>
            <person name="Lapidus A."/>
            <person name="Barry K."/>
            <person name="Detter J.C."/>
            <person name="Glavina del Rio T."/>
            <person name="Hammon N."/>
            <person name="Israni S."/>
            <person name="Dalin E."/>
            <person name="Tice H."/>
            <person name="Pitluck S."/>
            <person name="Chertkov O."/>
            <person name="Brettin T."/>
            <person name="Bruce D."/>
            <person name="Han C."/>
            <person name="Tapia R."/>
            <person name="Gilna P."/>
            <person name="Schmutz J."/>
            <person name="Larimer F."/>
            <person name="Land M."/>
            <person name="Hauser L."/>
            <person name="Kyrpides N."/>
            <person name="Mikhailova N."/>
            <person name="Richardson P."/>
        </authorList>
    </citation>
    <scope>NUCLEOTIDE SEQUENCE</scope>
    <source>
        <strain evidence="2">BNC1</strain>
    </source>
</reference>
<feature type="region of interest" description="Disordered" evidence="1">
    <location>
        <begin position="164"/>
        <end position="197"/>
    </location>
</feature>
<dbReference type="KEGG" id="mes:Meso_4054"/>
<dbReference type="HOGENOM" id="CLU_270927_0_0_5"/>
<organism evidence="2">
    <name type="scientific">Chelativorans sp. (strain BNC1)</name>
    <dbReference type="NCBI Taxonomy" id="266779"/>
    <lineage>
        <taxon>Bacteria</taxon>
        <taxon>Pseudomonadati</taxon>
        <taxon>Pseudomonadota</taxon>
        <taxon>Alphaproteobacteria</taxon>
        <taxon>Hyphomicrobiales</taxon>
        <taxon>Phyllobacteriaceae</taxon>
        <taxon>Chelativorans</taxon>
    </lineage>
</organism>